<feature type="chain" id="PRO_5042226187" description="Xylanase inhibitor N-terminal domain-containing protein" evidence="2">
    <location>
        <begin position="21"/>
        <end position="230"/>
    </location>
</feature>
<reference evidence="4" key="1">
    <citation type="submission" date="2023-02" db="EMBL/GenBank/DDBJ databases">
        <title>Genome of toxic invasive species Heracleum sosnowskyi carries increased number of genes despite the absence of recent whole-genome duplications.</title>
        <authorList>
            <person name="Schelkunov M."/>
            <person name="Shtratnikova V."/>
            <person name="Makarenko M."/>
            <person name="Klepikova A."/>
            <person name="Omelchenko D."/>
            <person name="Novikova G."/>
            <person name="Obukhova E."/>
            <person name="Bogdanov V."/>
            <person name="Penin A."/>
            <person name="Logacheva M."/>
        </authorList>
    </citation>
    <scope>NUCLEOTIDE SEQUENCE</scope>
    <source>
        <strain evidence="4">Hsosn_3</strain>
        <tissue evidence="4">Leaf</tissue>
    </source>
</reference>
<proteinExistence type="inferred from homology"/>
<dbReference type="EMBL" id="JAUIZM010000008">
    <property type="protein sequence ID" value="KAK1371928.1"/>
    <property type="molecule type" value="Genomic_DNA"/>
</dbReference>
<feature type="signal peptide" evidence="2">
    <location>
        <begin position="1"/>
        <end position="20"/>
    </location>
</feature>
<dbReference type="Proteomes" id="UP001237642">
    <property type="component" value="Unassembled WGS sequence"/>
</dbReference>
<feature type="domain" description="Xylanase inhibitor N-terminal" evidence="3">
    <location>
        <begin position="58"/>
        <end position="175"/>
    </location>
</feature>
<dbReference type="Pfam" id="PF14543">
    <property type="entry name" value="TAXi_N"/>
    <property type="match status" value="1"/>
</dbReference>
<evidence type="ECO:0000259" key="3">
    <source>
        <dbReference type="Pfam" id="PF14543"/>
    </source>
</evidence>
<organism evidence="4 5">
    <name type="scientific">Heracleum sosnowskyi</name>
    <dbReference type="NCBI Taxonomy" id="360622"/>
    <lineage>
        <taxon>Eukaryota</taxon>
        <taxon>Viridiplantae</taxon>
        <taxon>Streptophyta</taxon>
        <taxon>Embryophyta</taxon>
        <taxon>Tracheophyta</taxon>
        <taxon>Spermatophyta</taxon>
        <taxon>Magnoliopsida</taxon>
        <taxon>eudicotyledons</taxon>
        <taxon>Gunneridae</taxon>
        <taxon>Pentapetalae</taxon>
        <taxon>asterids</taxon>
        <taxon>campanulids</taxon>
        <taxon>Apiales</taxon>
        <taxon>Apiaceae</taxon>
        <taxon>Apioideae</taxon>
        <taxon>apioid superclade</taxon>
        <taxon>Tordylieae</taxon>
        <taxon>Tordyliinae</taxon>
        <taxon>Heracleum</taxon>
    </lineage>
</organism>
<dbReference type="InterPro" id="IPR032861">
    <property type="entry name" value="TAXi_N"/>
</dbReference>
<dbReference type="AlphaFoldDB" id="A0AAD8MHA8"/>
<reference evidence="4" key="2">
    <citation type="submission" date="2023-05" db="EMBL/GenBank/DDBJ databases">
        <authorList>
            <person name="Schelkunov M.I."/>
        </authorList>
    </citation>
    <scope>NUCLEOTIDE SEQUENCE</scope>
    <source>
        <strain evidence="4">Hsosn_3</strain>
        <tissue evidence="4">Leaf</tissue>
    </source>
</reference>
<dbReference type="InterPro" id="IPR021109">
    <property type="entry name" value="Peptidase_aspartic_dom_sf"/>
</dbReference>
<evidence type="ECO:0000256" key="2">
    <source>
        <dbReference type="SAM" id="SignalP"/>
    </source>
</evidence>
<sequence>MSSSIHYNLIILFFAGATFSVSCKTNFKNPKPTAHLFPIRKDTKSTPVLHFFGHFQTRQQVELVLNLGGQHTWFNCDAYQLPTYNPIMCMGDGCMRCAHPHTPGCTNDACIVYSYNAIQGLVGILPLGLGEDTLYVESTNGLSVGLSDQSPEPFPFTCAVSDILRGLSNETKGMVPDEYNSQLDPFIMYEECVFLGGEATTLIFIAIEMLMGYEMVEGKNPLAFNTDTNL</sequence>
<dbReference type="Gene3D" id="2.40.70.10">
    <property type="entry name" value="Acid Proteases"/>
    <property type="match status" value="1"/>
</dbReference>
<keyword evidence="5" id="KW-1185">Reference proteome</keyword>
<keyword evidence="2" id="KW-0732">Signal</keyword>
<evidence type="ECO:0000313" key="4">
    <source>
        <dbReference type="EMBL" id="KAK1371928.1"/>
    </source>
</evidence>
<gene>
    <name evidence="4" type="ORF">POM88_038020</name>
</gene>
<comment type="caution">
    <text evidence="4">The sequence shown here is derived from an EMBL/GenBank/DDBJ whole genome shotgun (WGS) entry which is preliminary data.</text>
</comment>
<comment type="similarity">
    <text evidence="1">Belongs to the peptidase A1 family.</text>
</comment>
<evidence type="ECO:0000313" key="5">
    <source>
        <dbReference type="Proteomes" id="UP001237642"/>
    </source>
</evidence>
<accession>A0AAD8MHA8</accession>
<name>A0AAD8MHA8_9APIA</name>
<protein>
    <recommendedName>
        <fullName evidence="3">Xylanase inhibitor N-terminal domain-containing protein</fullName>
    </recommendedName>
</protein>
<evidence type="ECO:0000256" key="1">
    <source>
        <dbReference type="ARBA" id="ARBA00007447"/>
    </source>
</evidence>